<protein>
    <recommendedName>
        <fullName evidence="3">Caspase domain-containing protein</fullName>
    </recommendedName>
</protein>
<dbReference type="SUPFAM" id="SSF52540">
    <property type="entry name" value="P-loop containing nucleoside triphosphate hydrolases"/>
    <property type="match status" value="1"/>
</dbReference>
<proteinExistence type="predicted"/>
<dbReference type="RefSeq" id="WP_382345738.1">
    <property type="nucleotide sequence ID" value="NZ_JBHMBP010000001.1"/>
</dbReference>
<sequence length="675" mass="73826">MPAREIGAVIVSSLRPKADPGSPEDRVALEFDAALTEAKNALEAVLDQQVEWFDLQDDEDVRYLADLPKYISDSAQLKVVLLFGHGEKKGDGFHHLIPPSGITDFRTSVQSITEAAQSICEGREDRELLLVIDLCQAGAAIDRLSIQQLSHVWIAAASSPDRAAEDGRFTRAFTAVLNDIRERRIGTDGGSSYLSMSTFRNALAAKLNEFGMEPGHYGQEPLLVGKFSNALDPPSMIFPNPSYDPAVAQRRREQVKIESGLHEYLDDGLDAPHFDSRVGRCFAGRRWIIDLLGKWLRTPVHQSNLQIVTGSGGSGKSAVMGALVLAHHPQLRAVSEYADTGNRLRLLYPGALDRLPERAPFAAVHARQLRINEITTSIARQLAAQGHLTLSPSEASPGRLAAAIAAMPIPPTIVFDAFDESIEPQLITDSLLHTLLRPPGRPSRGPICRIIIASRKENSSQRQILNRLRATATGPATLDLDDVHRDELRSDITEFLRLALAVPDRTAVNRASEQIAEALVPFEDAGLSAPKPEFGEFLTAALYVKHLERMTPEVGFTRAMQCIPRTLPELLELSLSEEPNSARASELRSILAALAHARGAGMPASIAGMLACKVFGGTDSLSVWDLLARGTGLKAFVRTNIDMESGETLYRLFHQSLADHMLTHPRVAPMMETHR</sequence>
<gene>
    <name evidence="1" type="ORF">ACFQS3_20860</name>
</gene>
<dbReference type="InterPro" id="IPR027417">
    <property type="entry name" value="P-loop_NTPase"/>
</dbReference>
<evidence type="ECO:0000313" key="1">
    <source>
        <dbReference type="EMBL" id="MFC6959650.1"/>
    </source>
</evidence>
<reference evidence="2" key="1">
    <citation type="journal article" date="2019" name="Int. J. Syst. Evol. Microbiol.">
        <title>The Global Catalogue of Microorganisms (GCM) 10K type strain sequencing project: providing services to taxonomists for standard genome sequencing and annotation.</title>
        <authorList>
            <consortium name="The Broad Institute Genomics Platform"/>
            <consortium name="The Broad Institute Genome Sequencing Center for Infectious Disease"/>
            <person name="Wu L."/>
            <person name="Ma J."/>
        </authorList>
    </citation>
    <scope>NUCLEOTIDE SEQUENCE [LARGE SCALE GENOMIC DNA]</scope>
    <source>
        <strain evidence="2">KACC 12634</strain>
    </source>
</reference>
<organism evidence="1 2">
    <name type="scientific">Glycomyces mayteni</name>
    <dbReference type="NCBI Taxonomy" id="543887"/>
    <lineage>
        <taxon>Bacteria</taxon>
        <taxon>Bacillati</taxon>
        <taxon>Actinomycetota</taxon>
        <taxon>Actinomycetes</taxon>
        <taxon>Glycomycetales</taxon>
        <taxon>Glycomycetaceae</taxon>
        <taxon>Glycomyces</taxon>
    </lineage>
</organism>
<comment type="caution">
    <text evidence="1">The sequence shown here is derived from an EMBL/GenBank/DDBJ whole genome shotgun (WGS) entry which is preliminary data.</text>
</comment>
<evidence type="ECO:0000313" key="2">
    <source>
        <dbReference type="Proteomes" id="UP001596470"/>
    </source>
</evidence>
<evidence type="ECO:0008006" key="3">
    <source>
        <dbReference type="Google" id="ProtNLM"/>
    </source>
</evidence>
<keyword evidence="2" id="KW-1185">Reference proteome</keyword>
<accession>A0ABW2DB94</accession>
<name>A0ABW2DB94_9ACTN</name>
<dbReference type="EMBL" id="JBHSYS010000004">
    <property type="protein sequence ID" value="MFC6959650.1"/>
    <property type="molecule type" value="Genomic_DNA"/>
</dbReference>
<dbReference type="Proteomes" id="UP001596470">
    <property type="component" value="Unassembled WGS sequence"/>
</dbReference>